<gene>
    <name evidence="1" type="ORF">HNR50_000497</name>
</gene>
<dbReference type="SUPFAM" id="SSF53756">
    <property type="entry name" value="UDP-Glycosyltransferase/glycogen phosphorylase"/>
    <property type="match status" value="1"/>
</dbReference>
<keyword evidence="2" id="KW-1185">Reference proteome</keyword>
<evidence type="ECO:0000313" key="1">
    <source>
        <dbReference type="EMBL" id="MBB6478864.1"/>
    </source>
</evidence>
<dbReference type="AlphaFoldDB" id="A0A841R1J7"/>
<dbReference type="Proteomes" id="UP000587760">
    <property type="component" value="Unassembled WGS sequence"/>
</dbReference>
<dbReference type="PANTHER" id="PTHR12526">
    <property type="entry name" value="GLYCOSYLTRANSFERASE"/>
    <property type="match status" value="1"/>
</dbReference>
<comment type="caution">
    <text evidence="1">The sequence shown here is derived from an EMBL/GenBank/DDBJ whole genome shotgun (WGS) entry which is preliminary data.</text>
</comment>
<dbReference type="CDD" id="cd03801">
    <property type="entry name" value="GT4_PimA-like"/>
    <property type="match status" value="1"/>
</dbReference>
<dbReference type="Gene3D" id="3.40.50.2000">
    <property type="entry name" value="Glycogen Phosphorylase B"/>
    <property type="match status" value="2"/>
</dbReference>
<dbReference type="RefSeq" id="WP_184743236.1">
    <property type="nucleotide sequence ID" value="NZ_JACHGJ010000001.1"/>
</dbReference>
<dbReference type="PANTHER" id="PTHR12526:SF628">
    <property type="entry name" value="MANNOSYLGLUCOSYLGLYCERATE SYNTHASE"/>
    <property type="match status" value="1"/>
</dbReference>
<sequence>MKNTYRIAFISGKLADVDGVSLEVDKWIEILSGKGHEIFTIAGKYGAELENVPPSNRYCHPMLAFDSPQQKSYEKIVFPYLSGKHNHVSQIQVDTAVSKMLEEGEELAGYLYDYIQEKHIDVLIAQNTNAMPMALLTGIAVHKLATERKVATIFHHHDFWWERSRFSGNRIEPLLKEMMPSHDLGLEHVVISSYAGHILKSIKRVNPHVVPNCEDFSAAPVRDEYNSTFRGELGYAADDILFIQPTRIVPRKRIEDSVRLVAGFMNHYPELKEKVRFIISLYQGDELDDSYVKDIQRLAGELDVPLDLIAHRVASVRGLNDKGEKLYTNRDVLVNADIVTYLPVWEGFGNAFLEAVAARVPVVISTYLVYKTDIQCAGFSNIEIRDSYDEEGNLILDDKVYSRIHRILTDEKARREMVEKNFITGKREFGFRTLEKKLDEILESYSDEIKASRRRLEKSRLTFSV</sequence>
<proteinExistence type="predicted"/>
<dbReference type="EMBL" id="JACHGJ010000001">
    <property type="protein sequence ID" value="MBB6478864.1"/>
    <property type="molecule type" value="Genomic_DNA"/>
</dbReference>
<evidence type="ECO:0000313" key="2">
    <source>
        <dbReference type="Proteomes" id="UP000587760"/>
    </source>
</evidence>
<name>A0A841R1J7_9SPIO</name>
<organism evidence="1 2">
    <name type="scientific">Spirochaeta isovalerica</name>
    <dbReference type="NCBI Taxonomy" id="150"/>
    <lineage>
        <taxon>Bacteria</taxon>
        <taxon>Pseudomonadati</taxon>
        <taxon>Spirochaetota</taxon>
        <taxon>Spirochaetia</taxon>
        <taxon>Spirochaetales</taxon>
        <taxon>Spirochaetaceae</taxon>
        <taxon>Spirochaeta</taxon>
    </lineage>
</organism>
<evidence type="ECO:0008006" key="3">
    <source>
        <dbReference type="Google" id="ProtNLM"/>
    </source>
</evidence>
<reference evidence="1 2" key="1">
    <citation type="submission" date="2020-08" db="EMBL/GenBank/DDBJ databases">
        <title>Genomic Encyclopedia of Type Strains, Phase IV (KMG-IV): sequencing the most valuable type-strain genomes for metagenomic binning, comparative biology and taxonomic classification.</title>
        <authorList>
            <person name="Goeker M."/>
        </authorList>
    </citation>
    <scope>NUCLEOTIDE SEQUENCE [LARGE SCALE GENOMIC DNA]</scope>
    <source>
        <strain evidence="1 2">DSM 2461</strain>
    </source>
</reference>
<protein>
    <recommendedName>
        <fullName evidence="3">Glycosyltransferase</fullName>
    </recommendedName>
</protein>
<accession>A0A841R1J7</accession>